<accession>R8BFR2</accession>
<dbReference type="RefSeq" id="XP_007917101.1">
    <property type="nucleotide sequence ID" value="XM_007918910.1"/>
</dbReference>
<evidence type="ECO:0000259" key="4">
    <source>
        <dbReference type="PROSITE" id="PS50405"/>
    </source>
</evidence>
<evidence type="ECO:0000256" key="2">
    <source>
        <dbReference type="ARBA" id="ARBA00022857"/>
    </source>
</evidence>
<dbReference type="GO" id="GO:0016740">
    <property type="term" value="F:transferase activity"/>
    <property type="evidence" value="ECO:0007669"/>
    <property type="project" value="UniProtKB-KW"/>
</dbReference>
<dbReference type="eggNOG" id="KOG0725">
    <property type="taxonomic scope" value="Eukaryota"/>
</dbReference>
<dbReference type="eggNOG" id="KOG0867">
    <property type="taxonomic scope" value="Eukaryota"/>
</dbReference>
<organism evidence="5 6">
    <name type="scientific">Phaeoacremonium minimum (strain UCR-PA7)</name>
    <name type="common">Esca disease fungus</name>
    <name type="synonym">Togninia minima</name>
    <dbReference type="NCBI Taxonomy" id="1286976"/>
    <lineage>
        <taxon>Eukaryota</taxon>
        <taxon>Fungi</taxon>
        <taxon>Dikarya</taxon>
        <taxon>Ascomycota</taxon>
        <taxon>Pezizomycotina</taxon>
        <taxon>Sordariomycetes</taxon>
        <taxon>Sordariomycetidae</taxon>
        <taxon>Togniniales</taxon>
        <taxon>Togniniaceae</taxon>
        <taxon>Phaeoacremonium</taxon>
    </lineage>
</organism>
<dbReference type="Pfam" id="PF13409">
    <property type="entry name" value="GST_N_2"/>
    <property type="match status" value="1"/>
</dbReference>
<dbReference type="AlphaFoldDB" id="R8BFR2"/>
<dbReference type="OrthoDB" id="422574at2759"/>
<proteinExistence type="inferred from homology"/>
<dbReference type="Gene3D" id="3.40.50.720">
    <property type="entry name" value="NAD(P)-binding Rossmann-like Domain"/>
    <property type="match status" value="1"/>
</dbReference>
<name>R8BFR2_PHAM7</name>
<feature type="domain" description="GST C-terminal" evidence="4">
    <location>
        <begin position="353"/>
        <end position="493"/>
    </location>
</feature>
<evidence type="ECO:0000313" key="5">
    <source>
        <dbReference type="EMBL" id="EON98138.1"/>
    </source>
</evidence>
<dbReference type="PRINTS" id="PR00081">
    <property type="entry name" value="GDHRDH"/>
</dbReference>
<dbReference type="InterPro" id="IPR036291">
    <property type="entry name" value="NAD(P)-bd_dom_sf"/>
</dbReference>
<keyword evidence="5" id="KW-0808">Transferase</keyword>
<dbReference type="Gene3D" id="1.20.1050.10">
    <property type="match status" value="1"/>
</dbReference>
<dbReference type="SUPFAM" id="SSF52833">
    <property type="entry name" value="Thioredoxin-like"/>
    <property type="match status" value="1"/>
</dbReference>
<dbReference type="CDD" id="cd05233">
    <property type="entry name" value="SDR_c"/>
    <property type="match status" value="1"/>
</dbReference>
<dbReference type="PRINTS" id="PR00080">
    <property type="entry name" value="SDRFAMILY"/>
</dbReference>
<dbReference type="Proteomes" id="UP000014074">
    <property type="component" value="Unassembled WGS sequence"/>
</dbReference>
<evidence type="ECO:0000313" key="6">
    <source>
        <dbReference type="Proteomes" id="UP000014074"/>
    </source>
</evidence>
<dbReference type="FunFam" id="3.40.50.720:FF:000084">
    <property type="entry name" value="Short-chain dehydrogenase reductase"/>
    <property type="match status" value="1"/>
</dbReference>
<dbReference type="InterPro" id="IPR036249">
    <property type="entry name" value="Thioredoxin-like_sf"/>
</dbReference>
<feature type="domain" description="GST N-terminal" evidence="3">
    <location>
        <begin position="264"/>
        <end position="345"/>
    </location>
</feature>
<dbReference type="SFLD" id="SFLDG00358">
    <property type="entry name" value="Main_(cytGST)"/>
    <property type="match status" value="1"/>
</dbReference>
<dbReference type="Pfam" id="PF00043">
    <property type="entry name" value="GST_C"/>
    <property type="match status" value="1"/>
</dbReference>
<evidence type="ECO:0000256" key="1">
    <source>
        <dbReference type="ARBA" id="ARBA00007409"/>
    </source>
</evidence>
<dbReference type="InterPro" id="IPR036282">
    <property type="entry name" value="Glutathione-S-Trfase_C_sf"/>
</dbReference>
<dbReference type="PANTHER" id="PTHR44051:SF3">
    <property type="entry name" value="TRANSCRIPTIONAL REGULATOR URE2"/>
    <property type="match status" value="1"/>
</dbReference>
<sequence length="507" mass="55779">MAAPTTLLTGKTAIVTGGTRGIGGGISREFIARGANVAMIYVNPAKKAAAETFATELSSLGGDNSAIAICADLAEADGPATIVKKTLEKFGGNRIDIIVNNAALYNDTPTPDLTTDIYENIMNADLRGPIFLVQAALPYMPRGGRIINMSSFATRHIPIGPGTPPMPLYLAAKSALESLARTWAVEFGHSRGITANAVSVGLVETDMMAYLPEEVKEIIRANNAKVTGAAPRTGTPDDIAQIVAFLASEGSRWAWIDALDDEPRAIYNAPPGTGPNPWKVIIIFHELQLPYETLWIPYSKIKEEPYTNLNPNGRLPSMIDPNTDVTLFESGAIVQYLITQYDKDNTISYGNDNLQDKWLVNSWLMFQMSGQGPMFGQKMWFTHFHKIRNVTTAIERYGDETKRVVGVINGHLKKQRQKLGISAGEPVWLVGNKCTYADLAFVPWNLLLLARLFPDGDLKPQEEFPEFYSWHQNTIIRPAVHEVVEMRENAMRTMEDSAAAALPKRED</sequence>
<dbReference type="InterPro" id="IPR010987">
    <property type="entry name" value="Glutathione-S-Trfase_C-like"/>
</dbReference>
<dbReference type="EMBL" id="KB933236">
    <property type="protein sequence ID" value="EON98138.1"/>
    <property type="molecule type" value="Genomic_DNA"/>
</dbReference>
<dbReference type="SUPFAM" id="SSF51735">
    <property type="entry name" value="NAD(P)-binding Rossmann-fold domains"/>
    <property type="match status" value="1"/>
</dbReference>
<dbReference type="PROSITE" id="PS50405">
    <property type="entry name" value="GST_CTER"/>
    <property type="match status" value="1"/>
</dbReference>
<dbReference type="InterPro" id="IPR040079">
    <property type="entry name" value="Glutathione_S-Trfase"/>
</dbReference>
<dbReference type="KEGG" id="tmn:UCRPA7_6372"/>
<reference evidence="6" key="1">
    <citation type="journal article" date="2013" name="Genome Announc.">
        <title>Draft genome sequence of the ascomycete Phaeoacremonium aleophilum strain UCR-PA7, a causal agent of the esca disease complex in grapevines.</title>
        <authorList>
            <person name="Blanco-Ulate B."/>
            <person name="Rolshausen P."/>
            <person name="Cantu D."/>
        </authorList>
    </citation>
    <scope>NUCLEOTIDE SEQUENCE [LARGE SCALE GENOMIC DNA]</scope>
    <source>
        <strain evidence="6">UCR-PA7</strain>
    </source>
</reference>
<evidence type="ECO:0000259" key="3">
    <source>
        <dbReference type="PROSITE" id="PS50404"/>
    </source>
</evidence>
<dbReference type="InterPro" id="IPR004045">
    <property type="entry name" value="Glutathione_S-Trfase_N"/>
</dbReference>
<comment type="similarity">
    <text evidence="1">Belongs to the GST superfamily.</text>
</comment>
<protein>
    <submittedName>
        <fullName evidence="5">Putative glutathione s-transferase protein</fullName>
    </submittedName>
</protein>
<dbReference type="Gene3D" id="3.40.30.10">
    <property type="entry name" value="Glutaredoxin"/>
    <property type="match status" value="1"/>
</dbReference>
<keyword evidence="6" id="KW-1185">Reference proteome</keyword>
<dbReference type="GeneID" id="19327021"/>
<dbReference type="PROSITE" id="PS50404">
    <property type="entry name" value="GST_NTER"/>
    <property type="match status" value="1"/>
</dbReference>
<keyword evidence="2" id="KW-0521">NADP</keyword>
<gene>
    <name evidence="5" type="ORF">UCRPA7_6372</name>
</gene>
<dbReference type="HOGENOM" id="CLU_537680_0_0_1"/>
<dbReference type="SUPFAM" id="SSF47616">
    <property type="entry name" value="GST C-terminal domain-like"/>
    <property type="match status" value="1"/>
</dbReference>
<dbReference type="Pfam" id="PF13561">
    <property type="entry name" value="adh_short_C2"/>
    <property type="match status" value="1"/>
</dbReference>
<dbReference type="InterPro" id="IPR004046">
    <property type="entry name" value="GST_C"/>
</dbReference>
<dbReference type="PANTHER" id="PTHR44051">
    <property type="entry name" value="GLUTATHIONE S-TRANSFERASE-RELATED"/>
    <property type="match status" value="1"/>
</dbReference>
<dbReference type="InterPro" id="IPR002347">
    <property type="entry name" value="SDR_fam"/>
</dbReference>
<dbReference type="SFLD" id="SFLDS00019">
    <property type="entry name" value="Glutathione_Transferase_(cytos"/>
    <property type="match status" value="1"/>
</dbReference>